<feature type="transmembrane region" description="Helical" evidence="1">
    <location>
        <begin position="12"/>
        <end position="34"/>
    </location>
</feature>
<gene>
    <name evidence="2" type="ORF">RBH19_02835</name>
</gene>
<evidence type="ECO:0000256" key="1">
    <source>
        <dbReference type="SAM" id="Phobius"/>
    </source>
</evidence>
<dbReference type="Pfam" id="PF16732">
    <property type="entry name" value="ComP_DUS"/>
    <property type="match status" value="1"/>
</dbReference>
<dbReference type="EMBL" id="JAVDDT010000002">
    <property type="protein sequence ID" value="MDQ2068809.1"/>
    <property type="molecule type" value="Genomic_DNA"/>
</dbReference>
<dbReference type="InterPro" id="IPR045584">
    <property type="entry name" value="Pilin-like"/>
</dbReference>
<dbReference type="RefSeq" id="WP_306727309.1">
    <property type="nucleotide sequence ID" value="NZ_JAVDDT010000002.1"/>
</dbReference>
<keyword evidence="1" id="KW-0472">Membrane</keyword>
<dbReference type="Gene3D" id="3.30.700.10">
    <property type="entry name" value="Glycoprotein, Type 4 Pilin"/>
    <property type="match status" value="1"/>
</dbReference>
<dbReference type="Proteomes" id="UP001239019">
    <property type="component" value="Unassembled WGS sequence"/>
</dbReference>
<dbReference type="InterPro" id="IPR031982">
    <property type="entry name" value="PilE-like"/>
</dbReference>
<reference evidence="2 3" key="1">
    <citation type="submission" date="2023-08" db="EMBL/GenBank/DDBJ databases">
        <title>Whole-genome sequencing of halo(alkali)philic microorganisms from hypersaline lakes.</title>
        <authorList>
            <person name="Sorokin D.Y."/>
            <person name="Abbas B."/>
            <person name="Merkel A.Y."/>
        </authorList>
    </citation>
    <scope>NUCLEOTIDE SEQUENCE [LARGE SCALE GENOMIC DNA]</scope>
    <source>
        <strain evidence="2 3">AB-CW4</strain>
    </source>
</reference>
<name>A0ABU0W466_9GAMM</name>
<evidence type="ECO:0000313" key="3">
    <source>
        <dbReference type="Proteomes" id="UP001239019"/>
    </source>
</evidence>
<sequence>MKDLARRQSGFTLVEVLIVVAILGIIAAFAFNTFTRQADESRRSDGATLLMDASQQLERCYTRFYDYDAAECNALPGESPSGHYRLDVQRDQTTYRLRAIPQGAQADRDVERCAFLELDHTGRRYAEDGDGNDVTDDCWRT</sequence>
<dbReference type="InterPro" id="IPR012902">
    <property type="entry name" value="N_methyl_site"/>
</dbReference>
<proteinExistence type="predicted"/>
<keyword evidence="1" id="KW-1133">Transmembrane helix</keyword>
<dbReference type="PROSITE" id="PS00409">
    <property type="entry name" value="PROKAR_NTER_METHYL"/>
    <property type="match status" value="1"/>
</dbReference>
<comment type="caution">
    <text evidence="2">The sequence shown here is derived from an EMBL/GenBank/DDBJ whole genome shotgun (WGS) entry which is preliminary data.</text>
</comment>
<organism evidence="2 3">
    <name type="scientific">Natronospira bacteriovora</name>
    <dbReference type="NCBI Taxonomy" id="3069753"/>
    <lineage>
        <taxon>Bacteria</taxon>
        <taxon>Pseudomonadati</taxon>
        <taxon>Pseudomonadota</taxon>
        <taxon>Gammaproteobacteria</taxon>
        <taxon>Natronospirales</taxon>
        <taxon>Natronospiraceae</taxon>
        <taxon>Natronospira</taxon>
    </lineage>
</organism>
<accession>A0ABU0W466</accession>
<evidence type="ECO:0000313" key="2">
    <source>
        <dbReference type="EMBL" id="MDQ2068809.1"/>
    </source>
</evidence>
<dbReference type="SUPFAM" id="SSF54523">
    <property type="entry name" value="Pili subunits"/>
    <property type="match status" value="1"/>
</dbReference>
<keyword evidence="1" id="KW-0812">Transmembrane</keyword>
<dbReference type="NCBIfam" id="TIGR02532">
    <property type="entry name" value="IV_pilin_GFxxxE"/>
    <property type="match status" value="1"/>
</dbReference>
<protein>
    <submittedName>
        <fullName evidence="2">Type IV pilin protein</fullName>
    </submittedName>
</protein>
<keyword evidence="3" id="KW-1185">Reference proteome</keyword>
<dbReference type="Pfam" id="PF07963">
    <property type="entry name" value="N_methyl"/>
    <property type="match status" value="1"/>
</dbReference>